<dbReference type="AlphaFoldDB" id="A0A3G6JBF7"/>
<protein>
    <submittedName>
        <fullName evidence="3">Beta-lactamase domain-containing protein 2</fullName>
    </submittedName>
</protein>
<dbReference type="PANTHER" id="PTHR43319">
    <property type="entry name" value="BETA-LACTAMASE-RELATED"/>
    <property type="match status" value="1"/>
</dbReference>
<dbReference type="EMBL" id="MH047636">
    <property type="protein sequence ID" value="AZA15229.1"/>
    <property type="molecule type" value="mRNA"/>
</dbReference>
<name>A0A3G6JBF7_9BILA</name>
<organism evidence="3">
    <name type="scientific">Anisakis pegreffii</name>
    <dbReference type="NCBI Taxonomy" id="303229"/>
    <lineage>
        <taxon>Eukaryota</taxon>
        <taxon>Metazoa</taxon>
        <taxon>Ecdysozoa</taxon>
        <taxon>Nematoda</taxon>
        <taxon>Chromadorea</taxon>
        <taxon>Rhabditida</taxon>
        <taxon>Spirurina</taxon>
        <taxon>Ascaridomorpha</taxon>
        <taxon>Ascaridoidea</taxon>
        <taxon>Anisakidae</taxon>
        <taxon>Anisakis</taxon>
        <taxon>Anisakis simplex complex</taxon>
    </lineage>
</organism>
<dbReference type="SUPFAM" id="SSF56601">
    <property type="entry name" value="beta-lactamase/transpeptidase-like"/>
    <property type="match status" value="1"/>
</dbReference>
<evidence type="ECO:0000313" key="3">
    <source>
        <dbReference type="EMBL" id="AZA15229.1"/>
    </source>
</evidence>
<gene>
    <name evidence="3" type="primary">lact-2</name>
</gene>
<sequence>MKISLSSSTKKTLILICVVYLIAYSTLHWIMSLLYRLNEPPKGIYDPQYEMVVEAFRKNFEGGFEREGAHLSVYHNGRQVVNVWNGFADSQSQRKWNSRTKSVFFSATKAISSLCIAMLVDRGRLSYDDLVIKYWPEYGQYGKENTTIEDVLTHKAGIPYLEDITMDDVHHNEIMMQKIERAKPLWKPGTLSGYHAITFGWLVDGIVRKADVKHRDVKTFFREEVSEKYGIDISIGLPRDEFANLARSTQPGLVEYARDTVADPRMLAMLALMYLRMPNSIAAKLRMNPSWIPLNYDTVALNDPDIVSLNMGAVTGVGNAENFARLFALALDGTLISNETLQLISRPTVNTWYLEQVILYPFVKGRGFYFESHPLFKGEYLMGHPGYGCQSLNVDVKRRLVIAYLSNGLKTATGEMCRPYQQILHSVFKVITN</sequence>
<feature type="domain" description="Beta-lactamase-related" evidence="2">
    <location>
        <begin position="56"/>
        <end position="415"/>
    </location>
</feature>
<accession>A0A3G6JBF7</accession>
<dbReference type="InterPro" id="IPR001466">
    <property type="entry name" value="Beta-lactam-related"/>
</dbReference>
<reference evidence="3" key="1">
    <citation type="submission" date="2018-03" db="EMBL/GenBank/DDBJ databases">
        <title>A comparison of the expression on the transcriptome analysis of Anisakis pegreffii L3 and L4.</title>
        <authorList>
            <person name="Nam U.-H."/>
            <person name="Kim J.-O."/>
            <person name="Kim J.-H."/>
        </authorList>
    </citation>
    <scope>NUCLEOTIDE SEQUENCE</scope>
    <source>
        <tissue evidence="3">Whole body</tissue>
    </source>
</reference>
<dbReference type="InterPro" id="IPR012338">
    <property type="entry name" value="Beta-lactam/transpept-like"/>
</dbReference>
<keyword evidence="1" id="KW-0812">Transmembrane</keyword>
<dbReference type="InterPro" id="IPR052907">
    <property type="entry name" value="Beta-lactamase/esterase"/>
</dbReference>
<keyword evidence="1" id="KW-1133">Transmembrane helix</keyword>
<evidence type="ECO:0000256" key="1">
    <source>
        <dbReference type="SAM" id="Phobius"/>
    </source>
</evidence>
<keyword evidence="1" id="KW-0472">Membrane</keyword>
<dbReference type="Pfam" id="PF00144">
    <property type="entry name" value="Beta-lactamase"/>
    <property type="match status" value="1"/>
</dbReference>
<evidence type="ECO:0000259" key="2">
    <source>
        <dbReference type="Pfam" id="PF00144"/>
    </source>
</evidence>
<dbReference type="Gene3D" id="3.40.710.10">
    <property type="entry name" value="DD-peptidase/beta-lactamase superfamily"/>
    <property type="match status" value="1"/>
</dbReference>
<feature type="transmembrane region" description="Helical" evidence="1">
    <location>
        <begin position="12"/>
        <end position="35"/>
    </location>
</feature>
<proteinExistence type="evidence at transcript level"/>
<dbReference type="PANTHER" id="PTHR43319:SF7">
    <property type="entry name" value="BETA-LACTAMASE-RELATED DOMAIN-CONTAINING PROTEIN"/>
    <property type="match status" value="1"/>
</dbReference>